<dbReference type="InterPro" id="IPR011706">
    <property type="entry name" value="Cu-oxidase_C"/>
</dbReference>
<dbReference type="CDD" id="cd13854">
    <property type="entry name" value="CuRO_1_MaLCC_like"/>
    <property type="match status" value="1"/>
</dbReference>
<dbReference type="PROSITE" id="PS00079">
    <property type="entry name" value="MULTICOPPER_OXIDASE1"/>
    <property type="match status" value="1"/>
</dbReference>
<evidence type="ECO:0000256" key="3">
    <source>
        <dbReference type="ARBA" id="ARBA00022737"/>
    </source>
</evidence>
<keyword evidence="7" id="KW-0732">Signal</keyword>
<dbReference type="GO" id="GO:0016491">
    <property type="term" value="F:oxidoreductase activity"/>
    <property type="evidence" value="ECO:0007669"/>
    <property type="project" value="UniProtKB-KW"/>
</dbReference>
<dbReference type="SUPFAM" id="SSF49503">
    <property type="entry name" value="Cupredoxins"/>
    <property type="match status" value="3"/>
</dbReference>
<feature type="signal peptide" evidence="7">
    <location>
        <begin position="1"/>
        <end position="22"/>
    </location>
</feature>
<reference evidence="12" key="1">
    <citation type="submission" date="2017-03" db="EMBL/GenBank/DDBJ databases">
        <authorList>
            <person name="Sharma R."/>
            <person name="Thines M."/>
        </authorList>
    </citation>
    <scope>NUCLEOTIDE SEQUENCE [LARGE SCALE GENOMIC DNA]</scope>
</reference>
<evidence type="ECO:0000259" key="9">
    <source>
        <dbReference type="Pfam" id="PF07731"/>
    </source>
</evidence>
<dbReference type="CDD" id="cd13901">
    <property type="entry name" value="CuRO_3_MaLCC_like"/>
    <property type="match status" value="1"/>
</dbReference>
<dbReference type="Pfam" id="PF00394">
    <property type="entry name" value="Cu-oxidase"/>
    <property type="match status" value="1"/>
</dbReference>
<dbReference type="Proteomes" id="UP000192927">
    <property type="component" value="Unassembled WGS sequence"/>
</dbReference>
<feature type="domain" description="Plastocyanin-like" evidence="9">
    <location>
        <begin position="446"/>
        <end position="554"/>
    </location>
</feature>
<keyword evidence="3" id="KW-0677">Repeat</keyword>
<protein>
    <submittedName>
        <fullName evidence="11">Multicopper like protein</fullName>
    </submittedName>
</protein>
<sequence>MSAITTLLQGAVLIATLNQTLTNGWSTLGTLQAPKLPDFLTNNPLPNGFPWGTKTASNTNYYTQSPFTGVTRSYDFTITRAFKAPDGFNKSMLLINGQFPGPTIEANWGDNIQVTVHNQITGPAEGTTMHWHGLLQTGTPWYDGVPSVGQCPIAPAKSFTYTFNADLYGTSWYHSHYSSQYADGIFGPMIIHGPKNAAYDIDLGPVLLSDWYHTSYLTIVQGVVGTNAALTRPKSDNNLINGKMDFDCTTAPAGSQCVPQAGISKFNFTTGKTHRIRLVNAGVEGLQRFSIDNHTMTVVANDMVEIQPYDTHSVTLGVGQRTDVLVKATGQPKDAVWMRANISASCSSATQPQALAAIYYPQANTTMRPNSTAWHVDDSSCGNDPLSSTVPYYPITPDPNPATTQTLVMNFGVNASGNYEWTMNGSSFRADFGHAILSLANQGNISYPRDPQWNVLNFGSNHTIRLIVNNLIPAAHPMHMHGHNMYILAEGTGTWDGTIVNPSNPARRDTQLVQGLGYMVFQIDANNPGVWPFHCHIAWHASAGLYVNILERPADIVNYRIPSTINQTCIDWASFTSQNAYNEYDSGV</sequence>
<dbReference type="EMBL" id="FWEW01000824">
    <property type="protein sequence ID" value="SLM35824.1"/>
    <property type="molecule type" value="Genomic_DNA"/>
</dbReference>
<dbReference type="Pfam" id="PF07732">
    <property type="entry name" value="Cu-oxidase_3"/>
    <property type="match status" value="1"/>
</dbReference>
<comment type="similarity">
    <text evidence="1">Belongs to the multicopper oxidase family.</text>
</comment>
<dbReference type="PANTHER" id="PTHR11709:SF145">
    <property type="entry name" value="LCC1"/>
    <property type="match status" value="1"/>
</dbReference>
<keyword evidence="12" id="KW-1185">Reference proteome</keyword>
<evidence type="ECO:0000256" key="4">
    <source>
        <dbReference type="ARBA" id="ARBA00023002"/>
    </source>
</evidence>
<dbReference type="InterPro" id="IPR001117">
    <property type="entry name" value="Cu-oxidase_2nd"/>
</dbReference>
<dbReference type="FunFam" id="2.60.40.420:FF:000038">
    <property type="entry name" value="Extracellular dihydrogeodin oxidase/laccase"/>
    <property type="match status" value="1"/>
</dbReference>
<evidence type="ECO:0000256" key="2">
    <source>
        <dbReference type="ARBA" id="ARBA00022723"/>
    </source>
</evidence>
<feature type="domain" description="Plastocyanin-like" evidence="8">
    <location>
        <begin position="205"/>
        <end position="360"/>
    </location>
</feature>
<evidence type="ECO:0000259" key="10">
    <source>
        <dbReference type="Pfam" id="PF07732"/>
    </source>
</evidence>
<keyword evidence="4" id="KW-0560">Oxidoreductase</keyword>
<evidence type="ECO:0000256" key="6">
    <source>
        <dbReference type="ARBA" id="ARBA00023180"/>
    </source>
</evidence>
<feature type="chain" id="PRO_5012303465" evidence="7">
    <location>
        <begin position="23"/>
        <end position="588"/>
    </location>
</feature>
<proteinExistence type="inferred from homology"/>
<dbReference type="InterPro" id="IPR045087">
    <property type="entry name" value="Cu-oxidase_fam"/>
</dbReference>
<evidence type="ECO:0000313" key="11">
    <source>
        <dbReference type="EMBL" id="SLM35824.1"/>
    </source>
</evidence>
<dbReference type="GO" id="GO:0005507">
    <property type="term" value="F:copper ion binding"/>
    <property type="evidence" value="ECO:0007669"/>
    <property type="project" value="InterPro"/>
</dbReference>
<dbReference type="InterPro" id="IPR002355">
    <property type="entry name" value="Cu_oxidase_Cu_BS"/>
</dbReference>
<evidence type="ECO:0000256" key="7">
    <source>
        <dbReference type="SAM" id="SignalP"/>
    </source>
</evidence>
<dbReference type="Pfam" id="PF07731">
    <property type="entry name" value="Cu-oxidase_2"/>
    <property type="match status" value="1"/>
</dbReference>
<organism evidence="11 12">
    <name type="scientific">Lasallia pustulata</name>
    <dbReference type="NCBI Taxonomy" id="136370"/>
    <lineage>
        <taxon>Eukaryota</taxon>
        <taxon>Fungi</taxon>
        <taxon>Dikarya</taxon>
        <taxon>Ascomycota</taxon>
        <taxon>Pezizomycotina</taxon>
        <taxon>Lecanoromycetes</taxon>
        <taxon>OSLEUM clade</taxon>
        <taxon>Umbilicariomycetidae</taxon>
        <taxon>Umbilicariales</taxon>
        <taxon>Umbilicariaceae</taxon>
        <taxon>Lasallia</taxon>
    </lineage>
</organism>
<evidence type="ECO:0000313" key="12">
    <source>
        <dbReference type="Proteomes" id="UP000192927"/>
    </source>
</evidence>
<dbReference type="PROSITE" id="PS00080">
    <property type="entry name" value="MULTICOPPER_OXIDASE2"/>
    <property type="match status" value="1"/>
</dbReference>
<keyword evidence="6" id="KW-0325">Glycoprotein</keyword>
<evidence type="ECO:0000256" key="5">
    <source>
        <dbReference type="ARBA" id="ARBA00023008"/>
    </source>
</evidence>
<keyword evidence="2" id="KW-0479">Metal-binding</keyword>
<keyword evidence="5" id="KW-0186">Copper</keyword>
<dbReference type="PANTHER" id="PTHR11709">
    <property type="entry name" value="MULTI-COPPER OXIDASE"/>
    <property type="match status" value="1"/>
</dbReference>
<dbReference type="InterPro" id="IPR011707">
    <property type="entry name" value="Cu-oxidase-like_N"/>
</dbReference>
<accession>A0A1W5CY79</accession>
<dbReference type="FunFam" id="2.60.40.420:FF:000021">
    <property type="entry name" value="Extracellular dihydrogeodin oxidase/laccase"/>
    <property type="match status" value="1"/>
</dbReference>
<dbReference type="InterPro" id="IPR008972">
    <property type="entry name" value="Cupredoxin"/>
</dbReference>
<evidence type="ECO:0000259" key="8">
    <source>
        <dbReference type="Pfam" id="PF00394"/>
    </source>
</evidence>
<dbReference type="CDD" id="cd13880">
    <property type="entry name" value="CuRO_2_MaLCC_like"/>
    <property type="match status" value="1"/>
</dbReference>
<feature type="domain" description="Plastocyanin-like" evidence="10">
    <location>
        <begin position="85"/>
        <end position="195"/>
    </location>
</feature>
<dbReference type="AlphaFoldDB" id="A0A1W5CY79"/>
<evidence type="ECO:0000256" key="1">
    <source>
        <dbReference type="ARBA" id="ARBA00010609"/>
    </source>
</evidence>
<dbReference type="InterPro" id="IPR033138">
    <property type="entry name" value="Cu_oxidase_CS"/>
</dbReference>
<dbReference type="Gene3D" id="2.60.40.420">
    <property type="entry name" value="Cupredoxins - blue copper proteins"/>
    <property type="match status" value="3"/>
</dbReference>
<name>A0A1W5CY79_9LECA</name>